<dbReference type="SUPFAM" id="SSF49785">
    <property type="entry name" value="Galactose-binding domain-like"/>
    <property type="match status" value="1"/>
</dbReference>
<dbReference type="InterPro" id="IPR008979">
    <property type="entry name" value="Galactose-bd-like_sf"/>
</dbReference>
<evidence type="ECO:0000313" key="1">
    <source>
        <dbReference type="EMBL" id="AZQ63966.1"/>
    </source>
</evidence>
<dbReference type="Proteomes" id="UP000267268">
    <property type="component" value="Chromosome 1"/>
</dbReference>
<organism evidence="1 2">
    <name type="scientific">Flammeovirga pectinis</name>
    <dbReference type="NCBI Taxonomy" id="2494373"/>
    <lineage>
        <taxon>Bacteria</taxon>
        <taxon>Pseudomonadati</taxon>
        <taxon>Bacteroidota</taxon>
        <taxon>Cytophagia</taxon>
        <taxon>Cytophagales</taxon>
        <taxon>Flammeovirgaceae</taxon>
        <taxon>Flammeovirga</taxon>
    </lineage>
</organism>
<gene>
    <name evidence="1" type="ORF">EI427_17570</name>
</gene>
<name>A0A3S9P6Y9_9BACT</name>
<evidence type="ECO:0000313" key="2">
    <source>
        <dbReference type="Proteomes" id="UP000267268"/>
    </source>
</evidence>
<evidence type="ECO:0008006" key="3">
    <source>
        <dbReference type="Google" id="ProtNLM"/>
    </source>
</evidence>
<proteinExistence type="predicted"/>
<sequence>MNILHKIQKITVAFALVSVAIGVQSCTSEKEFSKANDIAFPQPTIIETSLQENTNIGIPFVIQGENLKNAKVLIGGMPCSEISINETEDELTATLPRIFETSNLRVINAYDQEVSTTTEYSPVYPETQVTTWPQRITRGQVFKIEGENVDLIYEVTIDGRVIPVNGANSASNSISILAPGDLPDVVTIKALCYNGNDIPESNQIFVEDPSDFIDPVAPVVLYNFEDGVNPFTPGDVTPQSGIDQGQGITKARGEHYLTVRKNDGDGWTSWMGEIYYGEPIDLVEFTDPHLTFQINSEASQGYFQLVIGQDGKNNGGDFKGGITGNDEDNYVFRATNNEWQWITIRLADFELADWGGGLEAINPKGVLDFVKLSFKQGNGANPYILNIDNIMITDGPIKEVYVFNNFEDEVHNYSGSATAAINGGAVSPIVGDKYLHVSKAAVTPWDWTGTLEFPNSQNIDLAETLDPHISFWANTGENRGNMQFEIFQNETKFGADIDTENYAIDTKGEWVLYSIRLSQLNWGNWGGDAVAPDFGGVLDYFYFGMSTGNVDGETYEVNLDDVMITDGSMF</sequence>
<dbReference type="OrthoDB" id="1110482at2"/>
<dbReference type="AlphaFoldDB" id="A0A3S9P6Y9"/>
<protein>
    <recommendedName>
        <fullName evidence="3">Surface glycan-binding protein B xyloglucan binding domain-containing protein</fullName>
    </recommendedName>
</protein>
<dbReference type="KEGG" id="fll:EI427_17570"/>
<dbReference type="EMBL" id="CP034562">
    <property type="protein sequence ID" value="AZQ63966.1"/>
    <property type="molecule type" value="Genomic_DNA"/>
</dbReference>
<accession>A0A3S9P6Y9</accession>
<reference evidence="1 2" key="1">
    <citation type="submission" date="2018-12" db="EMBL/GenBank/DDBJ databases">
        <title>Flammeovirga pectinis sp. nov., isolated from the gut of the Korean scallop, Patinopecten yessoensis.</title>
        <authorList>
            <person name="Bae J.-W."/>
            <person name="Jeong Y.-S."/>
            <person name="Kang W."/>
        </authorList>
    </citation>
    <scope>NUCLEOTIDE SEQUENCE [LARGE SCALE GENOMIC DNA]</scope>
    <source>
        <strain evidence="1 2">L12M1</strain>
    </source>
</reference>
<dbReference type="RefSeq" id="WP_126617194.1">
    <property type="nucleotide sequence ID" value="NZ_CP034562.1"/>
</dbReference>
<keyword evidence="2" id="KW-1185">Reference proteome</keyword>
<dbReference type="PROSITE" id="PS51257">
    <property type="entry name" value="PROKAR_LIPOPROTEIN"/>
    <property type="match status" value="1"/>
</dbReference>